<keyword evidence="2" id="KW-1185">Reference proteome</keyword>
<dbReference type="AlphaFoldDB" id="A0AAD1VNH1"/>
<reference evidence="1" key="1">
    <citation type="submission" date="2022-03" db="EMBL/GenBank/DDBJ databases">
        <authorList>
            <person name="Alioto T."/>
            <person name="Alioto T."/>
            <person name="Gomez Garrido J."/>
        </authorList>
    </citation>
    <scope>NUCLEOTIDE SEQUENCE</scope>
</reference>
<name>A0AAD1VNH1_PELCU</name>
<sequence length="75" mass="8301">MLGAKANCLPLANHVQETRRLQVKLLKGVTWSHAGGSMYVSDPRDHNHGGTDWCHVRPGAGVIRINESQFSKQTH</sequence>
<evidence type="ECO:0000313" key="1">
    <source>
        <dbReference type="EMBL" id="CAH2221409.1"/>
    </source>
</evidence>
<dbReference type="Proteomes" id="UP001295444">
    <property type="component" value="Chromosome 01"/>
</dbReference>
<accession>A0AAD1VNH1</accession>
<proteinExistence type="predicted"/>
<feature type="non-terminal residue" evidence="1">
    <location>
        <position position="75"/>
    </location>
</feature>
<organism evidence="1 2">
    <name type="scientific">Pelobates cultripes</name>
    <name type="common">Western spadefoot toad</name>
    <dbReference type="NCBI Taxonomy" id="61616"/>
    <lineage>
        <taxon>Eukaryota</taxon>
        <taxon>Metazoa</taxon>
        <taxon>Chordata</taxon>
        <taxon>Craniata</taxon>
        <taxon>Vertebrata</taxon>
        <taxon>Euteleostomi</taxon>
        <taxon>Amphibia</taxon>
        <taxon>Batrachia</taxon>
        <taxon>Anura</taxon>
        <taxon>Pelobatoidea</taxon>
        <taxon>Pelobatidae</taxon>
        <taxon>Pelobates</taxon>
    </lineage>
</organism>
<protein>
    <submittedName>
        <fullName evidence="1">Uncharacterized protein</fullName>
    </submittedName>
</protein>
<evidence type="ECO:0000313" key="2">
    <source>
        <dbReference type="Proteomes" id="UP001295444"/>
    </source>
</evidence>
<dbReference type="EMBL" id="OW240912">
    <property type="protein sequence ID" value="CAH2221409.1"/>
    <property type="molecule type" value="Genomic_DNA"/>
</dbReference>
<gene>
    <name evidence="1" type="ORF">PECUL_23A046836</name>
</gene>